<organism evidence="1 2">
    <name type="scientific">Bos mutus</name>
    <name type="common">wild yak</name>
    <dbReference type="NCBI Taxonomy" id="72004"/>
    <lineage>
        <taxon>Eukaryota</taxon>
        <taxon>Metazoa</taxon>
        <taxon>Chordata</taxon>
        <taxon>Craniata</taxon>
        <taxon>Vertebrata</taxon>
        <taxon>Euteleostomi</taxon>
        <taxon>Mammalia</taxon>
        <taxon>Eutheria</taxon>
        <taxon>Laurasiatheria</taxon>
        <taxon>Artiodactyla</taxon>
        <taxon>Ruminantia</taxon>
        <taxon>Pecora</taxon>
        <taxon>Bovidae</taxon>
        <taxon>Bovinae</taxon>
        <taxon>Bos</taxon>
    </lineage>
</organism>
<accession>A0A6B0R017</accession>
<comment type="caution">
    <text evidence="1">The sequence shown here is derived from an EMBL/GenBank/DDBJ whole genome shotgun (WGS) entry which is preliminary data.</text>
</comment>
<evidence type="ECO:0000313" key="2">
    <source>
        <dbReference type="Proteomes" id="UP000322234"/>
    </source>
</evidence>
<sequence>MKGSLTRVQMHNESMKDANSKVSKFIVLFSVGPGPISALVERRYMYQILAENQLSSQFSEDGSPFPSISSFSLCSLVQSIYKCDWDFFKKVTYGVAINTTQQFSENLRLLSQTRLDEDASGVLGNQLEVYRMLSESAGGFILHLPNVQDP</sequence>
<keyword evidence="2" id="KW-1185">Reference proteome</keyword>
<proteinExistence type="predicted"/>
<reference evidence="1" key="1">
    <citation type="submission" date="2019-10" db="EMBL/GenBank/DDBJ databases">
        <title>The sequence and de novo assembly of the wild yak genome.</title>
        <authorList>
            <person name="Liu Y."/>
        </authorList>
    </citation>
    <scope>NUCLEOTIDE SEQUENCE [LARGE SCALE GENOMIC DNA]</scope>
    <source>
        <strain evidence="1">WY2019</strain>
    </source>
</reference>
<dbReference type="Proteomes" id="UP000322234">
    <property type="component" value="Unassembled WGS sequence"/>
</dbReference>
<dbReference type="AlphaFoldDB" id="A0A6B0R017"/>
<name>A0A6B0R017_9CETA</name>
<gene>
    <name evidence="1" type="ORF">E5288_WYG014696</name>
</gene>
<dbReference type="EMBL" id="VBQZ03000017">
    <property type="protein sequence ID" value="MXQ83489.1"/>
    <property type="molecule type" value="Genomic_DNA"/>
</dbReference>
<evidence type="ECO:0000313" key="1">
    <source>
        <dbReference type="EMBL" id="MXQ83489.1"/>
    </source>
</evidence>
<protein>
    <submittedName>
        <fullName evidence="1">Uncharacterized protein</fullName>
    </submittedName>
</protein>